<feature type="region of interest" description="Disordered" evidence="1">
    <location>
        <begin position="213"/>
        <end position="250"/>
    </location>
</feature>
<feature type="region of interest" description="Disordered" evidence="1">
    <location>
        <begin position="346"/>
        <end position="376"/>
    </location>
</feature>
<accession>A0A7S0V0F4</accession>
<feature type="compositionally biased region" description="Polar residues" evidence="1">
    <location>
        <begin position="227"/>
        <end position="237"/>
    </location>
</feature>
<reference evidence="2" key="1">
    <citation type="submission" date="2021-01" db="EMBL/GenBank/DDBJ databases">
        <authorList>
            <person name="Corre E."/>
            <person name="Pelletier E."/>
            <person name="Niang G."/>
            <person name="Scheremetjew M."/>
            <person name="Finn R."/>
            <person name="Kale V."/>
            <person name="Holt S."/>
            <person name="Cochrane G."/>
            <person name="Meng A."/>
            <person name="Brown T."/>
            <person name="Cohen L."/>
        </authorList>
    </citation>
    <scope>NUCLEOTIDE SEQUENCE</scope>
    <source>
        <strain evidence="2">SAG 63-3</strain>
    </source>
</reference>
<dbReference type="EMBL" id="HBFM01011793">
    <property type="protein sequence ID" value="CAD8771043.1"/>
    <property type="molecule type" value="Transcribed_RNA"/>
</dbReference>
<evidence type="ECO:0000313" key="2">
    <source>
        <dbReference type="EMBL" id="CAD8771043.1"/>
    </source>
</evidence>
<feature type="compositionally biased region" description="Low complexity" evidence="1">
    <location>
        <begin position="268"/>
        <end position="277"/>
    </location>
</feature>
<gene>
    <name evidence="2" type="ORF">PPAR00522_LOCUS7445</name>
</gene>
<protein>
    <submittedName>
        <fullName evidence="2">Uncharacterized protein</fullName>
    </submittedName>
</protein>
<sequence length="376" mass="41949">MGRGLTERRRIKRSILANEGNLHKMAVGKAFNVGLLDKKRKSDDPEKLPASLRKFQVLKAAVEKEEHRKRARLESKIIQTKEDTPVQDSSITTADPVAAAEADQLPPTSSEEKSKKPVDSQKPSEDKKAKLDKNDKGADKLVASVFEKFNVKKLKNRKKEYLKAKAEKKRNKGSREDNLMVSKELELQMKSKLEAAKFGEVADAPLKINLKRKHWASAQKKEENKIHPQQVSKSQDPNAPPTLTRLGKTEGQRCSEIFKKQMAQAQQQITKAQRQQKSTPLMAGKVIKKQNAKASALSEREKVAAETMRLQVIEAYRKKRMEKFGNGGEAGLASATSLAALVRKNKATPQSDLAEVSGQGGGNEGGRRPRKKDRIY</sequence>
<feature type="compositionally biased region" description="Basic and acidic residues" evidence="1">
    <location>
        <begin position="110"/>
        <end position="137"/>
    </location>
</feature>
<feature type="region of interest" description="Disordered" evidence="1">
    <location>
        <begin position="157"/>
        <end position="180"/>
    </location>
</feature>
<name>A0A7S0V0F4_9CHLO</name>
<organism evidence="2">
    <name type="scientific">Polytomella parva</name>
    <dbReference type="NCBI Taxonomy" id="51329"/>
    <lineage>
        <taxon>Eukaryota</taxon>
        <taxon>Viridiplantae</taxon>
        <taxon>Chlorophyta</taxon>
        <taxon>core chlorophytes</taxon>
        <taxon>Chlorophyceae</taxon>
        <taxon>CS clade</taxon>
        <taxon>Chlamydomonadales</taxon>
        <taxon>Chlamydomonadaceae</taxon>
        <taxon>Polytomella</taxon>
    </lineage>
</organism>
<proteinExistence type="predicted"/>
<feature type="region of interest" description="Disordered" evidence="1">
    <location>
        <begin position="268"/>
        <end position="302"/>
    </location>
</feature>
<evidence type="ECO:0000256" key="1">
    <source>
        <dbReference type="SAM" id="MobiDB-lite"/>
    </source>
</evidence>
<feature type="compositionally biased region" description="Basic and acidic residues" evidence="1">
    <location>
        <begin position="63"/>
        <end position="84"/>
    </location>
</feature>
<dbReference type="AlphaFoldDB" id="A0A7S0V0F4"/>
<feature type="region of interest" description="Disordered" evidence="1">
    <location>
        <begin position="63"/>
        <end position="137"/>
    </location>
</feature>